<dbReference type="InterPro" id="IPR049509">
    <property type="entry name" value="DyP_N"/>
</dbReference>
<evidence type="ECO:0000256" key="3">
    <source>
        <dbReference type="ARBA" id="ARBA00022723"/>
    </source>
</evidence>
<evidence type="ECO:0000256" key="1">
    <source>
        <dbReference type="ARBA" id="ARBA00001970"/>
    </source>
</evidence>
<dbReference type="RefSeq" id="WP_106276382.1">
    <property type="nucleotide sequence ID" value="NZ_PVTG01000004.1"/>
</dbReference>
<dbReference type="InterPro" id="IPR011008">
    <property type="entry name" value="Dimeric_a/b-barrel"/>
</dbReference>
<feature type="domain" description="DyP dimeric alpha+beta barrel" evidence="8">
    <location>
        <begin position="60"/>
        <end position="158"/>
    </location>
</feature>
<dbReference type="AlphaFoldDB" id="A0A2T0TWW0"/>
<feature type="region of interest" description="Disordered" evidence="7">
    <location>
        <begin position="303"/>
        <end position="324"/>
    </location>
</feature>
<keyword evidence="5" id="KW-0408">Iron</keyword>
<accession>A0A2T0TWW0</accession>
<comment type="cofactor">
    <cofactor evidence="1">
        <name>heme b</name>
        <dbReference type="ChEBI" id="CHEBI:60344"/>
    </cofactor>
</comment>
<protein>
    <submittedName>
        <fullName evidence="9">Dyp-type peroxidase family</fullName>
    </submittedName>
</protein>
<evidence type="ECO:0000256" key="2">
    <source>
        <dbReference type="ARBA" id="ARBA00022559"/>
    </source>
</evidence>
<comment type="caution">
    <text evidence="9">The sequence shown here is derived from an EMBL/GenBank/DDBJ whole genome shotgun (WGS) entry which is preliminary data.</text>
</comment>
<dbReference type="GO" id="GO:0046872">
    <property type="term" value="F:metal ion binding"/>
    <property type="evidence" value="ECO:0007669"/>
    <property type="project" value="UniProtKB-KW"/>
</dbReference>
<dbReference type="Pfam" id="PF21105">
    <property type="entry name" value="DyP_N"/>
    <property type="match status" value="1"/>
</dbReference>
<dbReference type="PROSITE" id="PS51404">
    <property type="entry name" value="DYP_PEROXIDASE"/>
    <property type="match status" value="1"/>
</dbReference>
<dbReference type="PANTHER" id="PTHR30521">
    <property type="entry name" value="DEFERROCHELATASE/PEROXIDASE"/>
    <property type="match status" value="1"/>
</dbReference>
<keyword evidence="3" id="KW-0479">Metal-binding</keyword>
<dbReference type="EMBL" id="PVTG01000004">
    <property type="protein sequence ID" value="PRY50145.1"/>
    <property type="molecule type" value="Genomic_DNA"/>
</dbReference>
<gene>
    <name evidence="9" type="ORF">LY71_104182</name>
</gene>
<sequence length="438" mass="46041">MLDLADVQGVVLRGYAMPHARHLLLQVDSPSAGRRLLGSLVDGSPGRPQVTTGAPWTEKPECCLNLSVTAGGLRALGVSEESLATFPGEFTAGAVARAERVGDVGPSAPARWLPVFRDPGLHLVVSLFGRTPEAVDRAADRLLAGTAPGVRELCRLDAALLAGRVDHFGYVDGISQPTVDGAPPPGPPDRLPVAPAGAFLLGHPSQFPGHTYPVPQPEALGRNGSFAAFRVLAQDVDAFAELLATQSRRTGADPELVAAWLCGRWRTGVPLALSPDTGSPDPPLPPDALNDFGYAGDPRGERCPIGSHVRRMNPRDSRVAGGGGHRHRIVRRGLTYGPPYDPAHPRDGQERGLLGLFIGVSLRDQFEFVMREWATDGLFAPGLGRSQDPFLGAGGTLPLATPGGGRTALTDLPRLVTTRGGAYCFVPGLPAIAHLAGR</sequence>
<evidence type="ECO:0000256" key="5">
    <source>
        <dbReference type="ARBA" id="ARBA00023004"/>
    </source>
</evidence>
<evidence type="ECO:0000256" key="7">
    <source>
        <dbReference type="SAM" id="MobiDB-lite"/>
    </source>
</evidence>
<keyword evidence="4" id="KW-0560">Oxidoreductase</keyword>
<evidence type="ECO:0000256" key="6">
    <source>
        <dbReference type="ARBA" id="ARBA00025737"/>
    </source>
</evidence>
<evidence type="ECO:0000259" key="8">
    <source>
        <dbReference type="Pfam" id="PF21105"/>
    </source>
</evidence>
<dbReference type="SUPFAM" id="SSF54909">
    <property type="entry name" value="Dimeric alpha+beta barrel"/>
    <property type="match status" value="1"/>
</dbReference>
<dbReference type="PANTHER" id="PTHR30521:SF5">
    <property type="entry name" value="BLR4509 PROTEIN"/>
    <property type="match status" value="1"/>
</dbReference>
<keyword evidence="10" id="KW-1185">Reference proteome</keyword>
<reference evidence="9 10" key="1">
    <citation type="submission" date="2018-03" db="EMBL/GenBank/DDBJ databases">
        <title>Genomic Encyclopedia of Archaeal and Bacterial Type Strains, Phase II (KMG-II): from individual species to whole genera.</title>
        <authorList>
            <person name="Goeker M."/>
        </authorList>
    </citation>
    <scope>NUCLEOTIDE SEQUENCE [LARGE SCALE GENOMIC DNA]</scope>
    <source>
        <strain evidence="9 10">DSM 45416</strain>
    </source>
</reference>
<organism evidence="9 10">
    <name type="scientific">Geodermatophilus tzadiensis</name>
    <dbReference type="NCBI Taxonomy" id="1137988"/>
    <lineage>
        <taxon>Bacteria</taxon>
        <taxon>Bacillati</taxon>
        <taxon>Actinomycetota</taxon>
        <taxon>Actinomycetes</taxon>
        <taxon>Geodermatophilales</taxon>
        <taxon>Geodermatophilaceae</taxon>
        <taxon>Geodermatophilus</taxon>
    </lineage>
</organism>
<name>A0A2T0TWW0_9ACTN</name>
<dbReference type="Proteomes" id="UP000239210">
    <property type="component" value="Unassembled WGS sequence"/>
</dbReference>
<dbReference type="GO" id="GO:0005829">
    <property type="term" value="C:cytosol"/>
    <property type="evidence" value="ECO:0007669"/>
    <property type="project" value="TreeGrafter"/>
</dbReference>
<dbReference type="OrthoDB" id="236246at2"/>
<evidence type="ECO:0000256" key="4">
    <source>
        <dbReference type="ARBA" id="ARBA00023002"/>
    </source>
</evidence>
<evidence type="ECO:0000313" key="10">
    <source>
        <dbReference type="Proteomes" id="UP000239210"/>
    </source>
</evidence>
<proteinExistence type="inferred from homology"/>
<dbReference type="InterPro" id="IPR006314">
    <property type="entry name" value="Dyp_peroxidase"/>
</dbReference>
<dbReference type="GO" id="GO:0004601">
    <property type="term" value="F:peroxidase activity"/>
    <property type="evidence" value="ECO:0007669"/>
    <property type="project" value="UniProtKB-KW"/>
</dbReference>
<evidence type="ECO:0000313" key="9">
    <source>
        <dbReference type="EMBL" id="PRY50145.1"/>
    </source>
</evidence>
<dbReference type="GO" id="GO:0020037">
    <property type="term" value="F:heme binding"/>
    <property type="evidence" value="ECO:0007669"/>
    <property type="project" value="InterPro"/>
</dbReference>
<comment type="similarity">
    <text evidence="6">Belongs to the DyP-type peroxidase family.</text>
</comment>
<keyword evidence="2 9" id="KW-0575">Peroxidase</keyword>